<gene>
    <name evidence="1" type="ORF">ARAM_001457</name>
</gene>
<dbReference type="Proteomes" id="UP000034291">
    <property type="component" value="Unassembled WGS sequence"/>
</dbReference>
<name>A0A0F8V4J6_9EURO</name>
<organism evidence="1 2">
    <name type="scientific">Aspergillus rambellii</name>
    <dbReference type="NCBI Taxonomy" id="308745"/>
    <lineage>
        <taxon>Eukaryota</taxon>
        <taxon>Fungi</taxon>
        <taxon>Dikarya</taxon>
        <taxon>Ascomycota</taxon>
        <taxon>Pezizomycotina</taxon>
        <taxon>Eurotiomycetes</taxon>
        <taxon>Eurotiomycetidae</taxon>
        <taxon>Eurotiales</taxon>
        <taxon>Aspergillaceae</taxon>
        <taxon>Aspergillus</taxon>
        <taxon>Aspergillus subgen. Nidulantes</taxon>
    </lineage>
</organism>
<dbReference type="AlphaFoldDB" id="A0A0F8V4J6"/>
<proteinExistence type="predicted"/>
<keyword evidence="2" id="KW-1185">Reference proteome</keyword>
<reference evidence="1 2" key="1">
    <citation type="submission" date="2015-02" db="EMBL/GenBank/DDBJ databases">
        <title>Draft Genome Sequences of Two Closely-Related Aflatoxigenic Aspergillus Species Obtained from the Cote d'Ivoire.</title>
        <authorList>
            <person name="Moore G.G."/>
            <person name="Beltz S.B."/>
            <person name="Mack B.M."/>
        </authorList>
    </citation>
    <scope>NUCLEOTIDE SEQUENCE [LARGE SCALE GENOMIC DNA]</scope>
    <source>
        <strain evidence="1 2">SRRC1468</strain>
    </source>
</reference>
<dbReference type="EMBL" id="JZBS01000288">
    <property type="protein sequence ID" value="KKK26699.1"/>
    <property type="molecule type" value="Genomic_DNA"/>
</dbReference>
<evidence type="ECO:0000313" key="1">
    <source>
        <dbReference type="EMBL" id="KKK26699.1"/>
    </source>
</evidence>
<protein>
    <submittedName>
        <fullName evidence="1">Uncharacterized protein</fullName>
    </submittedName>
</protein>
<dbReference type="OrthoDB" id="5405126at2759"/>
<evidence type="ECO:0000313" key="2">
    <source>
        <dbReference type="Proteomes" id="UP000034291"/>
    </source>
</evidence>
<sequence length="362" mass="41130">MAQNAVGRLFRCQNSNTLRQSISTITQKRSYSKNAIPSFPPTSSAELDQALNRFREELFIPYGLSRQQQKLVFRQKYAERLEQEPVTVTIGENDEPFLLRPMDPLTRPSKKEIVDVVSLMKTAKDWQNLIPFIAGLRMSNRLITSARWEWLVRKAGESDALGIILESVKQTERTGLRLNNIDLVQRIFFELHRKAQRGEFKGPDVSKALSLAKQFVTLMEAPEHVERSIEQDPKRRPVVVGTLLELSAARALSELDGVDEAGEVRAYAQRLLASWELGNFDKEVKDWVHVDRMLQENVPIYNGMKLALQVKGIQGDRPVHSGLKTRVSQLGMLIGNQMKMAPEKAQQRPTLGLKQAQLLHQA</sequence>
<accession>A0A0F8V4J6</accession>
<comment type="caution">
    <text evidence="1">The sequence shown here is derived from an EMBL/GenBank/DDBJ whole genome shotgun (WGS) entry which is preliminary data.</text>
</comment>